<comment type="subcellular location">
    <subcellularLocation>
        <location evidence="13">Cytoplasm</location>
    </subcellularLocation>
</comment>
<feature type="region of interest" description="ACP-binding" evidence="13">
    <location>
        <begin position="259"/>
        <end position="263"/>
    </location>
</feature>
<dbReference type="EMBL" id="CP002432">
    <property type="protein sequence ID" value="ADU65330.1"/>
    <property type="molecule type" value="Genomic_DNA"/>
</dbReference>
<keyword evidence="9 13" id="KW-0275">Fatty acid biosynthesis</keyword>
<evidence type="ECO:0000256" key="8">
    <source>
        <dbReference type="ARBA" id="ARBA00023098"/>
    </source>
</evidence>
<feature type="active site" evidence="13">
    <location>
        <position position="288"/>
    </location>
</feature>
<feature type="domain" description="Beta-ketoacyl-[acyl-carrier-protein] synthase III N-terminal" evidence="15">
    <location>
        <begin position="113"/>
        <end position="190"/>
    </location>
</feature>
<evidence type="ECO:0000256" key="3">
    <source>
        <dbReference type="ARBA" id="ARBA00012333"/>
    </source>
</evidence>
<dbReference type="PANTHER" id="PTHR43091">
    <property type="entry name" value="3-OXOACYL-[ACYL-CARRIER-PROTEIN] SYNTHASE"/>
    <property type="match status" value="1"/>
</dbReference>
<comment type="pathway">
    <text evidence="1 13">Lipid metabolism; fatty acid biosynthesis.</text>
</comment>
<dbReference type="STRING" id="653733.Selin_0582"/>
<dbReference type="Pfam" id="PF08545">
    <property type="entry name" value="ACP_syn_III"/>
    <property type="match status" value="1"/>
</dbReference>
<keyword evidence="8 13" id="KW-0443">Lipid metabolism</keyword>
<dbReference type="KEGG" id="din:Selin_0582"/>
<dbReference type="InterPro" id="IPR013751">
    <property type="entry name" value="ACP_syn_III_N"/>
</dbReference>
<evidence type="ECO:0000256" key="9">
    <source>
        <dbReference type="ARBA" id="ARBA00023160"/>
    </source>
</evidence>
<dbReference type="GO" id="GO:0006633">
    <property type="term" value="P:fatty acid biosynthetic process"/>
    <property type="evidence" value="ECO:0007669"/>
    <property type="project" value="UniProtKB-UniRule"/>
</dbReference>
<feature type="active site" evidence="13">
    <location>
        <position position="258"/>
    </location>
</feature>
<evidence type="ECO:0000256" key="12">
    <source>
        <dbReference type="ARBA" id="ARBA00051096"/>
    </source>
</evidence>
<dbReference type="CDD" id="cd00830">
    <property type="entry name" value="KAS_III"/>
    <property type="match status" value="1"/>
</dbReference>
<dbReference type="Proteomes" id="UP000002572">
    <property type="component" value="Chromosome"/>
</dbReference>
<keyword evidence="5 13" id="KW-0444">Lipid biosynthesis</keyword>
<keyword evidence="11 13" id="KW-0012">Acyltransferase</keyword>
<dbReference type="InterPro" id="IPR013747">
    <property type="entry name" value="ACP_syn_III_C"/>
</dbReference>
<dbReference type="EC" id="2.3.1.180" evidence="3 13"/>
<dbReference type="SUPFAM" id="SSF53901">
    <property type="entry name" value="Thiolase-like"/>
    <property type="match status" value="1"/>
</dbReference>
<keyword evidence="4 13" id="KW-0963">Cytoplasm</keyword>
<dbReference type="FunFam" id="3.40.47.10:FF:000004">
    <property type="entry name" value="3-oxoacyl-[acyl-carrier-protein] synthase 3"/>
    <property type="match status" value="1"/>
</dbReference>
<dbReference type="NCBIfam" id="TIGR00747">
    <property type="entry name" value="fabH"/>
    <property type="match status" value="1"/>
</dbReference>
<comment type="catalytic activity">
    <reaction evidence="12">
        <text>malonyl-[ACP] + acetyl-CoA + H(+) = 3-oxobutanoyl-[ACP] + CO2 + CoA</text>
        <dbReference type="Rhea" id="RHEA:12080"/>
        <dbReference type="Rhea" id="RHEA-COMP:9623"/>
        <dbReference type="Rhea" id="RHEA-COMP:9625"/>
        <dbReference type="ChEBI" id="CHEBI:15378"/>
        <dbReference type="ChEBI" id="CHEBI:16526"/>
        <dbReference type="ChEBI" id="CHEBI:57287"/>
        <dbReference type="ChEBI" id="CHEBI:57288"/>
        <dbReference type="ChEBI" id="CHEBI:78449"/>
        <dbReference type="ChEBI" id="CHEBI:78450"/>
        <dbReference type="EC" id="2.3.1.180"/>
    </reaction>
    <physiologicalReaction direction="left-to-right" evidence="12">
        <dbReference type="Rhea" id="RHEA:12081"/>
    </physiologicalReaction>
</comment>
<dbReference type="InterPro" id="IPR004655">
    <property type="entry name" value="FabH"/>
</dbReference>
<dbReference type="Gene3D" id="3.40.47.10">
    <property type="match status" value="1"/>
</dbReference>
<evidence type="ECO:0000313" key="16">
    <source>
        <dbReference type="EMBL" id="ADU65330.1"/>
    </source>
</evidence>
<keyword evidence="10 13" id="KW-0511">Multifunctional enzyme</keyword>
<dbReference type="GO" id="GO:0004315">
    <property type="term" value="F:3-oxoacyl-[acyl-carrier-protein] synthase activity"/>
    <property type="evidence" value="ECO:0007669"/>
    <property type="project" value="InterPro"/>
</dbReference>
<dbReference type="AlphaFoldDB" id="E6W0Z8"/>
<keyword evidence="17" id="KW-1185">Reference proteome</keyword>
<protein>
    <recommendedName>
        <fullName evidence="3 13">Beta-ketoacyl-[acyl-carrier-protein] synthase III</fullName>
        <shortName evidence="13">Beta-ketoacyl-ACP synthase III</shortName>
        <shortName evidence="13">KAS III</shortName>
        <ecNumber evidence="3 13">2.3.1.180</ecNumber>
    </recommendedName>
    <alternativeName>
        <fullName evidence="13">3-oxoacyl-[acyl-carrier-protein] synthase 3</fullName>
    </alternativeName>
    <alternativeName>
        <fullName evidence="13">3-oxoacyl-[acyl-carrier-protein] synthase III</fullName>
    </alternativeName>
</protein>
<proteinExistence type="inferred from homology"/>
<sequence>MDRCKVLYSKVASIAYHVPSRVLSNQDLEAMVDTNDEWIRTRTGIHQRHVAEPGEKTSDLACEAARKALNNAGLRPEDIDLIILATITPDHFCMPSTACEVQRKLGATRAAAFDLQAACTGFIYAMKVADSMIRAAGYQRVLVIGAETLSSITDWTDRGTCILFSDGAGAAVLVPSQEPGVQSCILHSDGNYGDMLMTPRVNSDTPFAERSRGGDVGFIQMRGNELFKVAVKNMSDVLQEALEASGVNEKDISLVIPHQANIRIIEAVAKRFGLSMDRVMVTVDRYGNNSAATIPIAWAEALEQGKIQTGDTIALTAFGGGLTWGSAIVTI</sequence>
<evidence type="ECO:0000256" key="13">
    <source>
        <dbReference type="HAMAP-Rule" id="MF_01815"/>
    </source>
</evidence>
<organism evidence="16 17">
    <name type="scientific">Desulfurispirillum indicum (strain ATCC BAA-1389 / DSM 22839 / S5)</name>
    <dbReference type="NCBI Taxonomy" id="653733"/>
    <lineage>
        <taxon>Bacteria</taxon>
        <taxon>Pseudomonadati</taxon>
        <taxon>Chrysiogenota</taxon>
        <taxon>Chrysiogenia</taxon>
        <taxon>Chrysiogenales</taxon>
        <taxon>Chrysiogenaceae</taxon>
        <taxon>Desulfurispirillum</taxon>
    </lineage>
</organism>
<reference evidence="16 17" key="1">
    <citation type="submission" date="2010-12" db="EMBL/GenBank/DDBJ databases">
        <title>Complete sequence of Desulfurispirillum indicum S5.</title>
        <authorList>
            <consortium name="US DOE Joint Genome Institute"/>
            <person name="Lucas S."/>
            <person name="Copeland A."/>
            <person name="Lapidus A."/>
            <person name="Cheng J.-F."/>
            <person name="Goodwin L."/>
            <person name="Pitluck S."/>
            <person name="Chertkov O."/>
            <person name="Held B."/>
            <person name="Detter J.C."/>
            <person name="Han C."/>
            <person name="Tapia R."/>
            <person name="Land M."/>
            <person name="Hauser L."/>
            <person name="Kyrpides N."/>
            <person name="Ivanova N."/>
            <person name="Mikhailova N."/>
            <person name="Haggblom M."/>
            <person name="Rauschenbach I."/>
            <person name="Bini E."/>
            <person name="Woyke T."/>
        </authorList>
    </citation>
    <scope>NUCLEOTIDE SEQUENCE [LARGE SCALE GENOMIC DNA]</scope>
    <source>
        <strain evidence="17">ATCC BAA-1389 / DSM 22839 / S5</strain>
    </source>
</reference>
<dbReference type="GO" id="GO:0033818">
    <property type="term" value="F:beta-ketoacyl-acyl-carrier-protein synthase III activity"/>
    <property type="evidence" value="ECO:0007669"/>
    <property type="project" value="UniProtKB-UniRule"/>
</dbReference>
<dbReference type="PANTHER" id="PTHR43091:SF2">
    <property type="entry name" value="BETA-KETOACYL-[ACYL-CARRIER-PROTEIN] SYNTHASE III 2"/>
    <property type="match status" value="1"/>
</dbReference>
<dbReference type="FunCoup" id="E6W0Z8">
    <property type="interactions" value="484"/>
</dbReference>
<gene>
    <name evidence="13" type="primary">fabH</name>
    <name evidence="16" type="ordered locus">Selin_0582</name>
</gene>
<dbReference type="InterPro" id="IPR016039">
    <property type="entry name" value="Thiolase-like"/>
</dbReference>
<evidence type="ECO:0000256" key="11">
    <source>
        <dbReference type="ARBA" id="ARBA00023315"/>
    </source>
</evidence>
<dbReference type="GO" id="GO:0005737">
    <property type="term" value="C:cytoplasm"/>
    <property type="evidence" value="ECO:0007669"/>
    <property type="project" value="UniProtKB-SubCell"/>
</dbReference>
<dbReference type="eggNOG" id="COG0332">
    <property type="taxonomic scope" value="Bacteria"/>
</dbReference>
<evidence type="ECO:0000256" key="7">
    <source>
        <dbReference type="ARBA" id="ARBA00022832"/>
    </source>
</evidence>
<dbReference type="Pfam" id="PF08541">
    <property type="entry name" value="ACP_syn_III_C"/>
    <property type="match status" value="1"/>
</dbReference>
<dbReference type="HAMAP" id="MF_01815">
    <property type="entry name" value="FabH"/>
    <property type="match status" value="1"/>
</dbReference>
<keyword evidence="7 13" id="KW-0276">Fatty acid metabolism</keyword>
<keyword evidence="6 13" id="KW-0808">Transferase</keyword>
<dbReference type="OrthoDB" id="9815506at2"/>
<comment type="similarity">
    <text evidence="2 13">Belongs to the thiolase-like superfamily. FabH family.</text>
</comment>
<evidence type="ECO:0000256" key="1">
    <source>
        <dbReference type="ARBA" id="ARBA00005194"/>
    </source>
</evidence>
<evidence type="ECO:0000256" key="4">
    <source>
        <dbReference type="ARBA" id="ARBA00022490"/>
    </source>
</evidence>
<comment type="domain">
    <text evidence="13">The last Arg residue of the ACP-binding site is essential for the weak association between ACP/AcpP and FabH.</text>
</comment>
<dbReference type="HOGENOM" id="CLU_039592_3_1_0"/>
<accession>E6W0Z8</accession>
<feature type="active site" evidence="13">
    <location>
        <position position="119"/>
    </location>
</feature>
<evidence type="ECO:0000259" key="14">
    <source>
        <dbReference type="Pfam" id="PF08541"/>
    </source>
</evidence>
<dbReference type="NCBIfam" id="NF006829">
    <property type="entry name" value="PRK09352.1"/>
    <property type="match status" value="1"/>
</dbReference>
<dbReference type="InParanoid" id="E6W0Z8"/>
<dbReference type="UniPathway" id="UPA00094"/>
<evidence type="ECO:0000256" key="5">
    <source>
        <dbReference type="ARBA" id="ARBA00022516"/>
    </source>
</evidence>
<comment type="function">
    <text evidence="13">Catalyzes the condensation reaction of fatty acid synthesis by the addition to an acyl acceptor of two carbons from malonyl-ACP. Catalyzes the first condensation reaction which initiates fatty acid synthesis and may therefore play a role in governing the total rate of fatty acid production. Possesses both acetoacetyl-ACP synthase and acetyl transacylase activities. Its substrate specificity determines the biosynthesis of branched-chain and/or straight-chain of fatty acids.</text>
</comment>
<feature type="domain" description="Beta-ketoacyl-[acyl-carrier-protein] synthase III C-terminal" evidence="14">
    <location>
        <begin position="242"/>
        <end position="330"/>
    </location>
</feature>
<evidence type="ECO:0000256" key="6">
    <source>
        <dbReference type="ARBA" id="ARBA00022679"/>
    </source>
</evidence>
<evidence type="ECO:0000259" key="15">
    <source>
        <dbReference type="Pfam" id="PF08545"/>
    </source>
</evidence>
<comment type="subunit">
    <text evidence="13">Homodimer.</text>
</comment>
<name>E6W0Z8_DESIS</name>
<evidence type="ECO:0000256" key="2">
    <source>
        <dbReference type="ARBA" id="ARBA00008642"/>
    </source>
</evidence>
<evidence type="ECO:0000256" key="10">
    <source>
        <dbReference type="ARBA" id="ARBA00023268"/>
    </source>
</evidence>
<evidence type="ECO:0000313" key="17">
    <source>
        <dbReference type="Proteomes" id="UP000002572"/>
    </source>
</evidence>